<comment type="caution">
    <text evidence="3">The sequence shown here is derived from an EMBL/GenBank/DDBJ whole genome shotgun (WGS) entry which is preliminary data.</text>
</comment>
<evidence type="ECO:0000256" key="2">
    <source>
        <dbReference type="SAM" id="Phobius"/>
    </source>
</evidence>
<evidence type="ECO:0000256" key="1">
    <source>
        <dbReference type="SAM" id="MobiDB-lite"/>
    </source>
</evidence>
<organism evidence="3 4">
    <name type="scientific">Coniosporium apollinis</name>
    <dbReference type="NCBI Taxonomy" id="61459"/>
    <lineage>
        <taxon>Eukaryota</taxon>
        <taxon>Fungi</taxon>
        <taxon>Dikarya</taxon>
        <taxon>Ascomycota</taxon>
        <taxon>Pezizomycotina</taxon>
        <taxon>Dothideomycetes</taxon>
        <taxon>Dothideomycetes incertae sedis</taxon>
        <taxon>Coniosporium</taxon>
    </lineage>
</organism>
<feature type="compositionally biased region" description="Low complexity" evidence="1">
    <location>
        <begin position="446"/>
        <end position="461"/>
    </location>
</feature>
<protein>
    <submittedName>
        <fullName evidence="3">Uncharacterized protein</fullName>
    </submittedName>
</protein>
<gene>
    <name evidence="3" type="ORF">H2201_008907</name>
</gene>
<dbReference type="InterPro" id="IPR002523">
    <property type="entry name" value="MgTranspt_CorA/ZnTranspt_ZntB"/>
</dbReference>
<keyword evidence="2" id="KW-0812">Transmembrane</keyword>
<feature type="region of interest" description="Disordered" evidence="1">
    <location>
        <begin position="446"/>
        <end position="467"/>
    </location>
</feature>
<evidence type="ECO:0000313" key="3">
    <source>
        <dbReference type="EMBL" id="KAJ9654951.1"/>
    </source>
</evidence>
<sequence>MATAGTRGGADSEWRRTLKRIRPKKATAEGDTKQYSFFNPKLRDNSYHTGDIYDKATAAEARQKWELHTSDKPYLTHVKFLSNTWPHLRLLADFMEVSTTPVRWGSFDEAQRRERAQRTKVTQLVYLASNEVIRRDYNTCLRLRKILKGGFPKIHNVKVQLRLFVVEDLSREVIEVLGEHFDIEPAFFREHIVDYAWYNTRDPWVDPPNLDMVARRQLWFQLRFVRARYFKTTASFKNGCKEADLFNVSRRPDDDQNNKAWWDEEGAIVGITRTRASFWMKRPEGHEKEAVAVLLLDPTIKEGVPLWCGYRNWESTPSIKIKEKPPRPPRDSFFNDFIYWAQRPGSFGSTPSSSPASNIHIPIQALLHLVCAEWLTMADYIKTRLGQIDWEIAYPDHFLQKGVTIDEALNKLHVWRRLVPLYREMLNETLQRVFRFPCHTTDLISSGTGLSSTSNSGTDDSTGVDHNHCHSATRYSPSIQQGPISAYRADFTRALSYMEEYQKRIDRLSSLVAAVISIKDSRRGLEENRNLARLTWLATFFIPLSFVTSLFSMQNDIRRLRPTFRLYFAGPETWQAS</sequence>
<dbReference type="Gene3D" id="1.20.58.340">
    <property type="entry name" value="Magnesium transport protein CorA, transmembrane region"/>
    <property type="match status" value="1"/>
</dbReference>
<keyword evidence="2" id="KW-1133">Transmembrane helix</keyword>
<proteinExistence type="predicted"/>
<dbReference type="Proteomes" id="UP001172684">
    <property type="component" value="Unassembled WGS sequence"/>
</dbReference>
<evidence type="ECO:0000313" key="4">
    <source>
        <dbReference type="Proteomes" id="UP001172684"/>
    </source>
</evidence>
<keyword evidence="4" id="KW-1185">Reference proteome</keyword>
<feature type="transmembrane region" description="Helical" evidence="2">
    <location>
        <begin position="531"/>
        <end position="551"/>
    </location>
</feature>
<reference evidence="3" key="1">
    <citation type="submission" date="2022-10" db="EMBL/GenBank/DDBJ databases">
        <title>Culturing micro-colonial fungi from biological soil crusts in the Mojave desert and describing Neophaeococcomyces mojavensis, and introducing the new genera and species Taxawa tesnikishii.</title>
        <authorList>
            <person name="Kurbessoian T."/>
            <person name="Stajich J.E."/>
        </authorList>
    </citation>
    <scope>NUCLEOTIDE SEQUENCE</scope>
    <source>
        <strain evidence="3">TK_1</strain>
    </source>
</reference>
<dbReference type="EMBL" id="JAPDRL010000202">
    <property type="protein sequence ID" value="KAJ9654951.1"/>
    <property type="molecule type" value="Genomic_DNA"/>
</dbReference>
<keyword evidence="2" id="KW-0472">Membrane</keyword>
<accession>A0ABQ9NFS8</accession>
<name>A0ABQ9NFS8_9PEZI</name>
<dbReference type="Pfam" id="PF01544">
    <property type="entry name" value="CorA"/>
    <property type="match status" value="1"/>
</dbReference>